<evidence type="ECO:0000313" key="1">
    <source>
        <dbReference type="EMBL" id="WNM56831.1"/>
    </source>
</evidence>
<dbReference type="InterPro" id="IPR008884">
    <property type="entry name" value="TylF_MeTrfase"/>
</dbReference>
<dbReference type="KEGG" id="nall:PP769_12680"/>
<proteinExistence type="predicted"/>
<dbReference type="PANTHER" id="PTHR40036:SF1">
    <property type="entry name" value="MACROCIN O-METHYLTRANSFERASE"/>
    <property type="match status" value="1"/>
</dbReference>
<dbReference type="PANTHER" id="PTHR40036">
    <property type="entry name" value="MACROCIN O-METHYLTRANSFERASE"/>
    <property type="match status" value="1"/>
</dbReference>
<dbReference type="Gene3D" id="3.40.50.150">
    <property type="entry name" value="Vaccinia Virus protein VP39"/>
    <property type="match status" value="1"/>
</dbReference>
<dbReference type="RefSeq" id="WP_312640643.1">
    <property type="nucleotide sequence ID" value="NZ_CP116967.1"/>
</dbReference>
<organism evidence="1 2">
    <name type="scientific">Candidatus Nitrospira allomarina</name>
    <dbReference type="NCBI Taxonomy" id="3020900"/>
    <lineage>
        <taxon>Bacteria</taxon>
        <taxon>Pseudomonadati</taxon>
        <taxon>Nitrospirota</taxon>
        <taxon>Nitrospiria</taxon>
        <taxon>Nitrospirales</taxon>
        <taxon>Nitrospiraceae</taxon>
        <taxon>Nitrospira</taxon>
    </lineage>
</organism>
<evidence type="ECO:0000313" key="2">
    <source>
        <dbReference type="Proteomes" id="UP001302719"/>
    </source>
</evidence>
<dbReference type="InterPro" id="IPR029063">
    <property type="entry name" value="SAM-dependent_MTases_sf"/>
</dbReference>
<reference evidence="1 2" key="1">
    <citation type="submission" date="2023-01" db="EMBL/GenBank/DDBJ databases">
        <title>Cultivation and genomic characterization of new, ubiquitous marine nitrite-oxidizing bacteria from the Nitrospirales.</title>
        <authorList>
            <person name="Mueller A.J."/>
            <person name="Daebeler A."/>
            <person name="Herbold C.W."/>
            <person name="Kirkegaard R.H."/>
            <person name="Daims H."/>
        </authorList>
    </citation>
    <scope>NUCLEOTIDE SEQUENCE [LARGE SCALE GENOMIC DNA]</scope>
    <source>
        <strain evidence="1 2">VA</strain>
    </source>
</reference>
<dbReference type="Proteomes" id="UP001302719">
    <property type="component" value="Chromosome"/>
</dbReference>
<keyword evidence="2" id="KW-1185">Reference proteome</keyword>
<name>A0AA96GFI1_9BACT</name>
<dbReference type="EMBL" id="CP116967">
    <property type="protein sequence ID" value="WNM56831.1"/>
    <property type="molecule type" value="Genomic_DNA"/>
</dbReference>
<accession>A0AA96GFI1</accession>
<dbReference type="AlphaFoldDB" id="A0AA96GFI1"/>
<sequence length="253" mass="28840">MVNAEQLQIKTYANSSEQAARQQMGDLLFHNPIPPDQLLSNLGLFLESKHLARLLFMDFLYRQIIAVQGVVMEFGVRWGQNLALFSALRGIYEPFNRHRKIVGFDTFSGFPSIHEKDGKSNMMVNGQLAVSPHYAESLKELLSLHETLNPINHIKKHELCVGDVVEELPRYLARCPETIVAMAYFDLDLYEPTVKCLELLRPRMTKGTILGFDELNDPDSPGETLALMEVFGLNHLKIQRFPFASRVSYVVFE</sequence>
<gene>
    <name evidence="1" type="ORF">PP769_12680</name>
</gene>
<protein>
    <submittedName>
        <fullName evidence="1">Macrocin O-methyltransferase</fullName>
    </submittedName>
</protein>